<dbReference type="InterPro" id="IPR057739">
    <property type="entry name" value="Glyco_hydro_29_N"/>
</dbReference>
<keyword evidence="7 13" id="KW-0732">Signal</keyword>
<evidence type="ECO:0000256" key="12">
    <source>
        <dbReference type="ARBA" id="ARBA00023295"/>
    </source>
</evidence>
<keyword evidence="10" id="KW-0325">Glycoprotein</keyword>
<feature type="domain" description="Alpha-L-fucosidase C-terminal" evidence="16">
    <location>
        <begin position="365"/>
        <end position="451"/>
    </location>
</feature>
<evidence type="ECO:0000256" key="11">
    <source>
        <dbReference type="ARBA" id="ARBA00023228"/>
    </source>
</evidence>
<sequence>MAAGAVLCVAAALGPCLAAPPSQYRPDWGSLDARPLPAWFDRAKVGVFVHWGVFSVPAWGSEWFWWHWQGQHNAAYERFVRTRFPPGTSYAEFAPHFTAYDFQPRQWAELFWRAGARYVVLTTKHHEGFTNWGSPRSWNWNSVDVGPHRDLVGELGEALRERNLRYGLYHSLMEWFNPLYLADKKNDFKTQNFVIKKMMPELYDLVLKYKPDLIWSDGDWEAPDSYWNSTSFLAWLYNDSPVKDTVVVNDRWCNRCSCRHGGFYNCADKYKPGTLPDHKWEMCSSIDKLSWGYRSNMSIAEVMDEASIIEELVQTVSLGGNYLLNVGPTKEGVIVPIFQERLLALGRWLDINGEAIYESRPWRVQMENSTDTVWYTSKGQVVYAIFLLWPRDSVLKLCSPIPCPATQVTMLGYAGTLKWQEETPGKGLLITLPYMLPSPLPPQSGWAVKLEGVL</sequence>
<evidence type="ECO:0000259" key="15">
    <source>
        <dbReference type="Pfam" id="PF01120"/>
    </source>
</evidence>
<comment type="catalytic activity">
    <reaction evidence="1">
        <text>a neolactoside IV(2)-alpha-Fuc-nLc4Cer(d18:1(4E)) + H2O = a neolactoside nLc4Cer(d18:1(4E)) + L-fucose</text>
        <dbReference type="Rhea" id="RHEA:48224"/>
        <dbReference type="ChEBI" id="CHEBI:2181"/>
        <dbReference type="ChEBI" id="CHEBI:15377"/>
        <dbReference type="ChEBI" id="CHEBI:17006"/>
        <dbReference type="ChEBI" id="CHEBI:28691"/>
    </reaction>
    <physiologicalReaction direction="left-to-right" evidence="1">
        <dbReference type="Rhea" id="RHEA:48225"/>
    </physiologicalReaction>
</comment>
<evidence type="ECO:0000256" key="13">
    <source>
        <dbReference type="PIRNR" id="PIRNR001092"/>
    </source>
</evidence>
<feature type="signal peptide" evidence="13">
    <location>
        <begin position="1"/>
        <end position="18"/>
    </location>
</feature>
<evidence type="ECO:0000256" key="6">
    <source>
        <dbReference type="ARBA" id="ARBA00011881"/>
    </source>
</evidence>
<evidence type="ECO:0000256" key="7">
    <source>
        <dbReference type="ARBA" id="ARBA00022729"/>
    </source>
</evidence>
<comment type="similarity">
    <text evidence="5 13">Belongs to the glycosyl hydrolase 29 family.</text>
</comment>
<evidence type="ECO:0000259" key="16">
    <source>
        <dbReference type="Pfam" id="PF16757"/>
    </source>
</evidence>
<dbReference type="SUPFAM" id="SSF51445">
    <property type="entry name" value="(Trans)glycosidases"/>
    <property type="match status" value="1"/>
</dbReference>
<dbReference type="Gene3D" id="3.20.20.80">
    <property type="entry name" value="Glycosidases"/>
    <property type="match status" value="1"/>
</dbReference>
<dbReference type="GO" id="GO:0006004">
    <property type="term" value="P:fucose metabolic process"/>
    <property type="evidence" value="ECO:0007669"/>
    <property type="project" value="InterPro"/>
</dbReference>
<evidence type="ECO:0000256" key="9">
    <source>
        <dbReference type="ARBA" id="ARBA00023098"/>
    </source>
</evidence>
<keyword evidence="8 13" id="KW-0378">Hydrolase</keyword>
<comment type="subcellular location">
    <subcellularLocation>
        <location evidence="4">Lysosome</location>
    </subcellularLocation>
</comment>
<feature type="domain" description="Glycoside hydrolase family 29 N-terminal" evidence="15">
    <location>
        <begin position="20"/>
        <end position="354"/>
    </location>
</feature>
<dbReference type="InterPro" id="IPR017853">
    <property type="entry name" value="GH"/>
</dbReference>
<dbReference type="AlphaFoldDB" id="A0A6J2I9M4"/>
<evidence type="ECO:0000256" key="3">
    <source>
        <dbReference type="ARBA" id="ARBA00004071"/>
    </source>
</evidence>
<dbReference type="InterPro" id="IPR016286">
    <property type="entry name" value="FUC_metazoa-typ"/>
</dbReference>
<keyword evidence="17" id="KW-1185">Reference proteome</keyword>
<dbReference type="InParanoid" id="A0A6J2I9M4"/>
<reference evidence="18" key="1">
    <citation type="submission" date="2025-08" db="UniProtKB">
        <authorList>
            <consortium name="RefSeq"/>
        </authorList>
    </citation>
    <scope>IDENTIFICATION</scope>
    <source>
        <tissue evidence="18">Muscle</tissue>
    </source>
</reference>
<gene>
    <name evidence="18" type="primary">FUCA1</name>
</gene>
<comment type="subunit">
    <text evidence="6 13">Homotetramer.</text>
</comment>
<dbReference type="Pfam" id="PF01120">
    <property type="entry name" value="Alpha_L_fucos"/>
    <property type="match status" value="1"/>
</dbReference>
<dbReference type="InterPro" id="IPR013780">
    <property type="entry name" value="Glyco_hydro_b"/>
</dbReference>
<dbReference type="PRINTS" id="PR00741">
    <property type="entry name" value="GLHYDRLASE29"/>
</dbReference>
<keyword evidence="12 13" id="KW-0326">Glycosidase</keyword>
<evidence type="ECO:0000256" key="10">
    <source>
        <dbReference type="ARBA" id="ARBA00023180"/>
    </source>
</evidence>
<dbReference type="SMART" id="SM00812">
    <property type="entry name" value="Alpha_L_fucos"/>
    <property type="match status" value="1"/>
</dbReference>
<evidence type="ECO:0000256" key="4">
    <source>
        <dbReference type="ARBA" id="ARBA00004371"/>
    </source>
</evidence>
<organism evidence="17 18">
    <name type="scientific">Pipra filicauda</name>
    <name type="common">Wire-tailed manakin</name>
    <dbReference type="NCBI Taxonomy" id="649802"/>
    <lineage>
        <taxon>Eukaryota</taxon>
        <taxon>Metazoa</taxon>
        <taxon>Chordata</taxon>
        <taxon>Craniata</taxon>
        <taxon>Vertebrata</taxon>
        <taxon>Euteleostomi</taxon>
        <taxon>Archelosauria</taxon>
        <taxon>Archosauria</taxon>
        <taxon>Dinosauria</taxon>
        <taxon>Saurischia</taxon>
        <taxon>Theropoda</taxon>
        <taxon>Coelurosauria</taxon>
        <taxon>Aves</taxon>
        <taxon>Neognathae</taxon>
        <taxon>Neoaves</taxon>
        <taxon>Telluraves</taxon>
        <taxon>Australaves</taxon>
        <taxon>Passeriformes</taxon>
        <taxon>Pipridae</taxon>
        <taxon>Pipra</taxon>
    </lineage>
</organism>
<feature type="chain" id="PRO_5027204155" description="Alpha-L-fucosidase" evidence="13">
    <location>
        <begin position="19"/>
        <end position="454"/>
    </location>
</feature>
<dbReference type="GO" id="GO:0006629">
    <property type="term" value="P:lipid metabolic process"/>
    <property type="evidence" value="ECO:0007669"/>
    <property type="project" value="UniProtKB-KW"/>
</dbReference>
<dbReference type="InterPro" id="IPR018526">
    <property type="entry name" value="Glyco_hydro_29_CS"/>
</dbReference>
<evidence type="ECO:0000256" key="8">
    <source>
        <dbReference type="ARBA" id="ARBA00022801"/>
    </source>
</evidence>
<dbReference type="RefSeq" id="XP_027595968.1">
    <property type="nucleotide sequence ID" value="XM_027740167.2"/>
</dbReference>
<dbReference type="InterPro" id="IPR000933">
    <property type="entry name" value="Glyco_hydro_29"/>
</dbReference>
<comment type="function">
    <text evidence="3 13">Alpha-L-fucosidase is responsible for hydrolyzing the alpha-1,6-linked fucose joined to the reducing-end N-acetylglucosamine of the carbohydrate moieties of glycoproteins.</text>
</comment>
<dbReference type="Gene3D" id="2.60.40.1180">
    <property type="entry name" value="Golgi alpha-mannosidase II"/>
    <property type="match status" value="1"/>
</dbReference>
<dbReference type="CTD" id="2517"/>
<comment type="catalytic activity">
    <reaction evidence="2">
        <text>a neolactoside IV(2)-alpha-Fuc-nLc4Cer(d18:0) + H2O = a neolactoside nLc4Cer(d18:0) + L-fucose</text>
        <dbReference type="Rhea" id="RHEA:49308"/>
        <dbReference type="ChEBI" id="CHEBI:2181"/>
        <dbReference type="ChEBI" id="CHEBI:15377"/>
        <dbReference type="ChEBI" id="CHEBI:91119"/>
        <dbReference type="ChEBI" id="CHEBI:91121"/>
    </reaction>
    <physiologicalReaction direction="left-to-right" evidence="2">
        <dbReference type="Rhea" id="RHEA:49309"/>
    </physiologicalReaction>
</comment>
<dbReference type="PROSITE" id="PS00385">
    <property type="entry name" value="ALPHA_L_FUCOSIDASE"/>
    <property type="match status" value="1"/>
</dbReference>
<keyword evidence="9" id="KW-0443">Lipid metabolism</keyword>
<dbReference type="EC" id="3.2.1.51" evidence="13"/>
<evidence type="ECO:0000256" key="2">
    <source>
        <dbReference type="ARBA" id="ARBA00000419"/>
    </source>
</evidence>
<accession>A0A6J2I9M4</accession>
<keyword evidence="11" id="KW-0458">Lysosome</keyword>
<evidence type="ECO:0000256" key="1">
    <source>
        <dbReference type="ARBA" id="ARBA00000321"/>
    </source>
</evidence>
<name>A0A6J2I9M4_9PASS</name>
<comment type="catalytic activity">
    <reaction evidence="13">
        <text>an alpha-L-fucoside + H2O = L-fucose + an alcohol</text>
        <dbReference type="Rhea" id="RHEA:12288"/>
        <dbReference type="ChEBI" id="CHEBI:2181"/>
        <dbReference type="ChEBI" id="CHEBI:15377"/>
        <dbReference type="ChEBI" id="CHEBI:28349"/>
        <dbReference type="ChEBI" id="CHEBI:30879"/>
        <dbReference type="EC" id="3.2.1.51"/>
    </reaction>
</comment>
<dbReference type="Pfam" id="PF16757">
    <property type="entry name" value="Fucosidase_C"/>
    <property type="match status" value="1"/>
</dbReference>
<dbReference type="GO" id="GO:0005764">
    <property type="term" value="C:lysosome"/>
    <property type="evidence" value="ECO:0007669"/>
    <property type="project" value="UniProtKB-SubCell"/>
</dbReference>
<feature type="site" description="May be important for catalysis" evidence="14">
    <location>
        <position position="283"/>
    </location>
</feature>
<dbReference type="GO" id="GO:0004560">
    <property type="term" value="F:alpha-L-fucosidase activity"/>
    <property type="evidence" value="ECO:0007669"/>
    <property type="project" value="UniProtKB-UniRule"/>
</dbReference>
<dbReference type="InterPro" id="IPR031919">
    <property type="entry name" value="Fucosidase_C"/>
</dbReference>
<dbReference type="Proteomes" id="UP000504627">
    <property type="component" value="Unplaced"/>
</dbReference>
<protein>
    <recommendedName>
        <fullName evidence="13">Alpha-L-fucosidase</fullName>
        <ecNumber evidence="13">3.2.1.51</ecNumber>
    </recommendedName>
</protein>
<evidence type="ECO:0000313" key="17">
    <source>
        <dbReference type="Proteomes" id="UP000504627"/>
    </source>
</evidence>
<dbReference type="PANTHER" id="PTHR10030:SF2">
    <property type="entry name" value="TISSUE ALPHA-L-FUCOSIDASE"/>
    <property type="match status" value="1"/>
</dbReference>
<dbReference type="GO" id="GO:0016139">
    <property type="term" value="P:glycoside catabolic process"/>
    <property type="evidence" value="ECO:0007669"/>
    <property type="project" value="TreeGrafter"/>
</dbReference>
<evidence type="ECO:0000256" key="14">
    <source>
        <dbReference type="PIRSR" id="PIRSR001092-1"/>
    </source>
</evidence>
<dbReference type="FunFam" id="3.20.20.80:FF:000027">
    <property type="entry name" value="Alpha-L-fucosidase"/>
    <property type="match status" value="1"/>
</dbReference>
<evidence type="ECO:0000256" key="5">
    <source>
        <dbReference type="ARBA" id="ARBA00007951"/>
    </source>
</evidence>
<evidence type="ECO:0000313" key="18">
    <source>
        <dbReference type="RefSeq" id="XP_027595968.1"/>
    </source>
</evidence>
<proteinExistence type="inferred from homology"/>
<dbReference type="GeneID" id="113997936"/>
<dbReference type="PANTHER" id="PTHR10030">
    <property type="entry name" value="ALPHA-L-FUCOSIDASE"/>
    <property type="match status" value="1"/>
</dbReference>
<dbReference type="FunFam" id="2.60.40.1180:FF:000013">
    <property type="entry name" value="Alpha-L-fucosidase"/>
    <property type="match status" value="1"/>
</dbReference>
<dbReference type="PIRSF" id="PIRSF001092">
    <property type="entry name" value="Alpha-L-fucosidase"/>
    <property type="match status" value="1"/>
</dbReference>